<dbReference type="Gene3D" id="1.10.510.10">
    <property type="entry name" value="Transferase(Phosphotransferase) domain 1"/>
    <property type="match status" value="1"/>
</dbReference>
<feature type="region of interest" description="Disordered" evidence="12">
    <location>
        <begin position="347"/>
        <end position="435"/>
    </location>
</feature>
<keyword evidence="7 14" id="KW-0418">Kinase</keyword>
<dbReference type="InterPro" id="IPR000687">
    <property type="entry name" value="RIO_kinase"/>
</dbReference>
<dbReference type="InterPro" id="IPR011009">
    <property type="entry name" value="Kinase-like_dom_sf"/>
</dbReference>
<evidence type="ECO:0000256" key="3">
    <source>
        <dbReference type="ARBA" id="ARBA00022527"/>
    </source>
</evidence>
<evidence type="ECO:0000259" key="13">
    <source>
        <dbReference type="SMART" id="SM00090"/>
    </source>
</evidence>
<evidence type="ECO:0000256" key="4">
    <source>
        <dbReference type="ARBA" id="ARBA00022679"/>
    </source>
</evidence>
<evidence type="ECO:0000313" key="15">
    <source>
        <dbReference type="Proteomes" id="UP001651158"/>
    </source>
</evidence>
<gene>
    <name evidence="14" type="ORF">TcWFU_006788</name>
</gene>
<feature type="domain" description="RIO kinase" evidence="13">
    <location>
        <begin position="22"/>
        <end position="265"/>
    </location>
</feature>
<dbReference type="CDD" id="cd05147">
    <property type="entry name" value="RIO1_euk"/>
    <property type="match status" value="1"/>
</dbReference>
<keyword evidence="3" id="KW-0723">Serine/threonine-protein kinase</keyword>
<reference evidence="14 15" key="1">
    <citation type="journal article" date="2022" name="Front. Cell. Infect. Microbiol.">
        <title>The Genomes of Two Strains of Taenia crassiceps the Animal Model for the Study of Human Cysticercosis.</title>
        <authorList>
            <person name="Bobes R.J."/>
            <person name="Estrada K."/>
            <person name="Rios-Valencia D.G."/>
            <person name="Calderon-Gallegos A."/>
            <person name="de la Torre P."/>
            <person name="Carrero J.C."/>
            <person name="Sanchez-Flores A."/>
            <person name="Laclette J.P."/>
        </authorList>
    </citation>
    <scope>NUCLEOTIDE SEQUENCE [LARGE SCALE GENOMIC DNA]</scope>
    <source>
        <strain evidence="14">WFUcys</strain>
    </source>
</reference>
<evidence type="ECO:0000256" key="8">
    <source>
        <dbReference type="ARBA" id="ARBA00022840"/>
    </source>
</evidence>
<comment type="catalytic activity">
    <reaction evidence="10">
        <text>L-threonyl-[protein] + ATP = O-phospho-L-threonyl-[protein] + ADP + H(+)</text>
        <dbReference type="Rhea" id="RHEA:46608"/>
        <dbReference type="Rhea" id="RHEA-COMP:11060"/>
        <dbReference type="Rhea" id="RHEA-COMP:11605"/>
        <dbReference type="ChEBI" id="CHEBI:15378"/>
        <dbReference type="ChEBI" id="CHEBI:30013"/>
        <dbReference type="ChEBI" id="CHEBI:30616"/>
        <dbReference type="ChEBI" id="CHEBI:61977"/>
        <dbReference type="ChEBI" id="CHEBI:456216"/>
        <dbReference type="EC" id="2.7.11.1"/>
    </reaction>
</comment>
<evidence type="ECO:0000256" key="1">
    <source>
        <dbReference type="ARBA" id="ARBA00009196"/>
    </source>
</evidence>
<dbReference type="InterPro" id="IPR018934">
    <property type="entry name" value="RIO_dom"/>
</dbReference>
<dbReference type="PROSITE" id="PS01245">
    <property type="entry name" value="RIO1"/>
    <property type="match status" value="1"/>
</dbReference>
<feature type="compositionally biased region" description="Basic residues" evidence="12">
    <location>
        <begin position="420"/>
        <end position="435"/>
    </location>
</feature>
<dbReference type="EMBL" id="JAKROA010000004">
    <property type="protein sequence ID" value="KAL5107911.1"/>
    <property type="molecule type" value="Genomic_DNA"/>
</dbReference>
<dbReference type="SMART" id="SM00090">
    <property type="entry name" value="RIO"/>
    <property type="match status" value="1"/>
</dbReference>
<organism evidence="14 15">
    <name type="scientific">Taenia crassiceps</name>
    <dbReference type="NCBI Taxonomy" id="6207"/>
    <lineage>
        <taxon>Eukaryota</taxon>
        <taxon>Metazoa</taxon>
        <taxon>Spiralia</taxon>
        <taxon>Lophotrochozoa</taxon>
        <taxon>Platyhelminthes</taxon>
        <taxon>Cestoda</taxon>
        <taxon>Eucestoda</taxon>
        <taxon>Cyclophyllidea</taxon>
        <taxon>Taeniidae</taxon>
        <taxon>Taenia</taxon>
    </lineage>
</organism>
<dbReference type="PANTHER" id="PTHR45723">
    <property type="entry name" value="SERINE/THREONINE-PROTEIN KINASE RIO1"/>
    <property type="match status" value="1"/>
</dbReference>
<feature type="region of interest" description="Disordered" evidence="12">
    <location>
        <begin position="1"/>
        <end position="28"/>
    </location>
</feature>
<dbReference type="InterPro" id="IPR018935">
    <property type="entry name" value="RIO_kinase_CS"/>
</dbReference>
<dbReference type="Proteomes" id="UP001651158">
    <property type="component" value="Unassembled WGS sequence"/>
</dbReference>
<keyword evidence="8" id="KW-0067">ATP-binding</keyword>
<dbReference type="EC" id="2.7.11.1" evidence="2"/>
<name>A0ABR4QDU1_9CEST</name>
<dbReference type="SUPFAM" id="SSF56112">
    <property type="entry name" value="Protein kinase-like (PK-like)"/>
    <property type="match status" value="1"/>
</dbReference>
<feature type="compositionally biased region" description="Basic and acidic residues" evidence="12">
    <location>
        <begin position="394"/>
        <end position="403"/>
    </location>
</feature>
<keyword evidence="5" id="KW-0479">Metal-binding</keyword>
<feature type="compositionally biased region" description="Basic and acidic residues" evidence="12">
    <location>
        <begin position="372"/>
        <end position="382"/>
    </location>
</feature>
<evidence type="ECO:0000256" key="5">
    <source>
        <dbReference type="ARBA" id="ARBA00022723"/>
    </source>
</evidence>
<evidence type="ECO:0000313" key="14">
    <source>
        <dbReference type="EMBL" id="KAL5107911.1"/>
    </source>
</evidence>
<keyword evidence="15" id="KW-1185">Reference proteome</keyword>
<comment type="caution">
    <text evidence="14">The sequence shown here is derived from an EMBL/GenBank/DDBJ whole genome shotgun (WGS) entry which is preliminary data.</text>
</comment>
<protein>
    <recommendedName>
        <fullName evidence="2">non-specific serine/threonine protein kinase</fullName>
        <ecNumber evidence="2">2.7.11.1</ecNumber>
    </recommendedName>
</protein>
<sequence length="435" mass="49710">MSSSMDELCDDYEGGPLSQIRDKGDRATTDHALDKRSIAILYKMMGQGDFDAINGCISTGKEANVYHAINSKGDLAIKVYMTSILPFKARSKYVEGDFRMRHGYSTCSSWRLVSKWAEKEYRNLLRINKAGSIPSPIPIKLKGVVLLMTLIGKNGYPAPKLKDVASGYWSDFGPPPDWSALYRQILQNVRTLFQKCRLVHADLSEYNLLYMDGQAWFIDVSQAVEHECEQALEFLRKDCYNVNAFFRRQGVSTLTLREFFEWVVDPTLPEEVNEAREYLDTLLTRAEIRGFNQTLEIEDDAFRRVYVARRLEDVKRFFSDFKRLKMGLIKPEDLYYTAVTGVRSELPGGRDVGDSEHECEDGTEVELEEDGGDRKGGSEDGCRMIPLRNPTSRRPRDESLESKRSRKKAVQAAKAEKRLTKIPKHVKKRAKKAKP</sequence>
<dbReference type="GO" id="GO:0016301">
    <property type="term" value="F:kinase activity"/>
    <property type="evidence" value="ECO:0007669"/>
    <property type="project" value="UniProtKB-KW"/>
</dbReference>
<accession>A0ABR4QDU1</accession>
<evidence type="ECO:0000256" key="12">
    <source>
        <dbReference type="SAM" id="MobiDB-lite"/>
    </source>
</evidence>
<keyword evidence="9" id="KW-0460">Magnesium</keyword>
<evidence type="ECO:0000256" key="10">
    <source>
        <dbReference type="ARBA" id="ARBA00047899"/>
    </source>
</evidence>
<keyword evidence="6" id="KW-0547">Nucleotide-binding</keyword>
<keyword evidence="4" id="KW-0808">Transferase</keyword>
<proteinExistence type="inferred from homology"/>
<comment type="similarity">
    <text evidence="1">Belongs to the protein kinase superfamily. RIO-type Ser/Thr kinase family.</text>
</comment>
<evidence type="ECO:0000256" key="9">
    <source>
        <dbReference type="ARBA" id="ARBA00022842"/>
    </source>
</evidence>
<dbReference type="InterPro" id="IPR051272">
    <property type="entry name" value="RIO-type_Ser/Thr_kinase"/>
</dbReference>
<evidence type="ECO:0000256" key="2">
    <source>
        <dbReference type="ARBA" id="ARBA00012513"/>
    </source>
</evidence>
<evidence type="ECO:0000256" key="7">
    <source>
        <dbReference type="ARBA" id="ARBA00022777"/>
    </source>
</evidence>
<evidence type="ECO:0000256" key="6">
    <source>
        <dbReference type="ARBA" id="ARBA00022741"/>
    </source>
</evidence>
<dbReference type="Pfam" id="PF01163">
    <property type="entry name" value="RIO1"/>
    <property type="match status" value="1"/>
</dbReference>
<feature type="compositionally biased region" description="Acidic residues" evidence="12">
    <location>
        <begin position="357"/>
        <end position="371"/>
    </location>
</feature>
<evidence type="ECO:0000256" key="11">
    <source>
        <dbReference type="ARBA" id="ARBA00048679"/>
    </source>
</evidence>
<comment type="catalytic activity">
    <reaction evidence="11">
        <text>L-seryl-[protein] + ATP = O-phospho-L-seryl-[protein] + ADP + H(+)</text>
        <dbReference type="Rhea" id="RHEA:17989"/>
        <dbReference type="Rhea" id="RHEA-COMP:9863"/>
        <dbReference type="Rhea" id="RHEA-COMP:11604"/>
        <dbReference type="ChEBI" id="CHEBI:15378"/>
        <dbReference type="ChEBI" id="CHEBI:29999"/>
        <dbReference type="ChEBI" id="CHEBI:30616"/>
        <dbReference type="ChEBI" id="CHEBI:83421"/>
        <dbReference type="ChEBI" id="CHEBI:456216"/>
        <dbReference type="EC" id="2.7.11.1"/>
    </reaction>
</comment>
<dbReference type="Gene3D" id="3.30.200.20">
    <property type="entry name" value="Phosphorylase Kinase, domain 1"/>
    <property type="match status" value="1"/>
</dbReference>